<dbReference type="Proteomes" id="UP000087171">
    <property type="component" value="Unplaced"/>
</dbReference>
<sequence>MLHRDIDNLQKHYQESERRCEELITQVVESTRPLLRQIEAMQEANAIRAEAWAVVERSLNSRLQEVEAKTPTSKERERYVNDRLSHTLSRINVVEAQVLQFLE</sequence>
<dbReference type="AlphaFoldDB" id="A0A3Q7YB83"/>
<protein>
    <submittedName>
        <fullName evidence="2">Golgin candidate 5-like</fullName>
    </submittedName>
</protein>
<dbReference type="PANTHER" id="PTHR47347:SF2">
    <property type="entry name" value="GOLGIN CANDIDATE 5"/>
    <property type="match status" value="1"/>
</dbReference>
<keyword evidence="1" id="KW-1185">Reference proteome</keyword>
<reference evidence="2" key="1">
    <citation type="submission" date="2025-08" db="UniProtKB">
        <authorList>
            <consortium name="RefSeq"/>
        </authorList>
    </citation>
    <scope>IDENTIFICATION</scope>
    <source>
        <tissue evidence="2">Etiolated seedlings</tissue>
    </source>
</reference>
<accession>A0A3Q7YB83</accession>
<evidence type="ECO:0000313" key="2">
    <source>
        <dbReference type="RefSeq" id="XP_027186335.1"/>
    </source>
</evidence>
<name>A0A3Q7YB83_CICAR</name>
<proteinExistence type="predicted"/>
<dbReference type="PANTHER" id="PTHR47347">
    <property type="entry name" value="GOLGIN CANDIDATE 5"/>
    <property type="match status" value="1"/>
</dbReference>
<evidence type="ECO:0000313" key="1">
    <source>
        <dbReference type="Proteomes" id="UP000087171"/>
    </source>
</evidence>
<dbReference type="RefSeq" id="XP_027186335.1">
    <property type="nucleotide sequence ID" value="XM_027330534.1"/>
</dbReference>
<dbReference type="KEGG" id="cam:113784387"/>
<gene>
    <name evidence="2" type="primary">LOC113784387</name>
</gene>
<dbReference type="OrthoDB" id="1745699at2759"/>
<organism evidence="1 2">
    <name type="scientific">Cicer arietinum</name>
    <name type="common">Chickpea</name>
    <name type="synonym">Garbanzo</name>
    <dbReference type="NCBI Taxonomy" id="3827"/>
    <lineage>
        <taxon>Eukaryota</taxon>
        <taxon>Viridiplantae</taxon>
        <taxon>Streptophyta</taxon>
        <taxon>Embryophyta</taxon>
        <taxon>Tracheophyta</taxon>
        <taxon>Spermatophyta</taxon>
        <taxon>Magnoliopsida</taxon>
        <taxon>eudicotyledons</taxon>
        <taxon>Gunneridae</taxon>
        <taxon>Pentapetalae</taxon>
        <taxon>rosids</taxon>
        <taxon>fabids</taxon>
        <taxon>Fabales</taxon>
        <taxon>Fabaceae</taxon>
        <taxon>Papilionoideae</taxon>
        <taxon>50 kb inversion clade</taxon>
        <taxon>NPAAA clade</taxon>
        <taxon>Hologalegina</taxon>
        <taxon>IRL clade</taxon>
        <taxon>Cicereae</taxon>
        <taxon>Cicer</taxon>
    </lineage>
</organism>
<dbReference type="STRING" id="3827.A0A3Q7YB83"/>